<reference evidence="2" key="2">
    <citation type="submission" date="2020-09" db="EMBL/GenBank/DDBJ databases">
        <authorList>
            <person name="Sun Q."/>
            <person name="Kim S."/>
        </authorList>
    </citation>
    <scope>NUCLEOTIDE SEQUENCE</scope>
    <source>
        <strain evidence="2">KCTC 12870</strain>
    </source>
</reference>
<keyword evidence="1" id="KW-1133">Transmembrane helix</keyword>
<dbReference type="Pfam" id="PF13197">
    <property type="entry name" value="DUF4013"/>
    <property type="match status" value="1"/>
</dbReference>
<dbReference type="EMBL" id="BMXG01000009">
    <property type="protein sequence ID" value="GHC00942.1"/>
    <property type="molecule type" value="Genomic_DNA"/>
</dbReference>
<accession>A0A8J3GE68</accession>
<gene>
    <name evidence="2" type="ORF">GCM10007047_16630</name>
</gene>
<keyword evidence="1" id="KW-0472">Membrane</keyword>
<proteinExistence type="predicted"/>
<reference evidence="2" key="1">
    <citation type="journal article" date="2014" name="Int. J. Syst. Evol. Microbiol.">
        <title>Complete genome sequence of Corynebacterium casei LMG S-19264T (=DSM 44701T), isolated from a smear-ripened cheese.</title>
        <authorList>
            <consortium name="US DOE Joint Genome Institute (JGI-PGF)"/>
            <person name="Walter F."/>
            <person name="Albersmeier A."/>
            <person name="Kalinowski J."/>
            <person name="Ruckert C."/>
        </authorList>
    </citation>
    <scope>NUCLEOTIDE SEQUENCE</scope>
    <source>
        <strain evidence="2">KCTC 12870</strain>
    </source>
</reference>
<keyword evidence="3" id="KW-1185">Reference proteome</keyword>
<dbReference type="RefSeq" id="WP_189513966.1">
    <property type="nucleotide sequence ID" value="NZ_BMXG01000009.1"/>
</dbReference>
<dbReference type="InterPro" id="IPR025098">
    <property type="entry name" value="DUF4013"/>
</dbReference>
<organism evidence="2 3">
    <name type="scientific">Cerasicoccus arenae</name>
    <dbReference type="NCBI Taxonomy" id="424488"/>
    <lineage>
        <taxon>Bacteria</taxon>
        <taxon>Pseudomonadati</taxon>
        <taxon>Verrucomicrobiota</taxon>
        <taxon>Opitutia</taxon>
        <taxon>Puniceicoccales</taxon>
        <taxon>Cerasicoccaceae</taxon>
        <taxon>Cerasicoccus</taxon>
    </lineage>
</organism>
<sequence length="202" mass="22543">MASIEQIGERIFRQEDSWKRLLIGGALCLTVFGLPLAFGYLFVYSFNLKKDPEAPLPPWDNWSRMFIVGLHGLAVFLAWVGIPLAIACLLTWLFGMAPGSFLDIFSWLARAVAFVVGLPLFASALIHYQREHEWKALADFEAICRPVEKHWKALILPGVAWCGLMAIGLPLLPFTFFLGMVVFLAYAIPLLSQPIPGKAPKI</sequence>
<protein>
    <recommendedName>
        <fullName evidence="4">DUF4013 domain-containing protein</fullName>
    </recommendedName>
</protein>
<comment type="caution">
    <text evidence="2">The sequence shown here is derived from an EMBL/GenBank/DDBJ whole genome shotgun (WGS) entry which is preliminary data.</text>
</comment>
<feature type="transmembrane region" description="Helical" evidence="1">
    <location>
        <begin position="158"/>
        <end position="188"/>
    </location>
</feature>
<name>A0A8J3GE68_9BACT</name>
<evidence type="ECO:0000313" key="3">
    <source>
        <dbReference type="Proteomes" id="UP000642829"/>
    </source>
</evidence>
<dbReference type="AlphaFoldDB" id="A0A8J3GE68"/>
<feature type="transmembrane region" description="Helical" evidence="1">
    <location>
        <begin position="21"/>
        <end position="46"/>
    </location>
</feature>
<feature type="transmembrane region" description="Helical" evidence="1">
    <location>
        <begin position="66"/>
        <end position="95"/>
    </location>
</feature>
<evidence type="ECO:0008006" key="4">
    <source>
        <dbReference type="Google" id="ProtNLM"/>
    </source>
</evidence>
<evidence type="ECO:0000313" key="2">
    <source>
        <dbReference type="EMBL" id="GHC00942.1"/>
    </source>
</evidence>
<evidence type="ECO:0000256" key="1">
    <source>
        <dbReference type="SAM" id="Phobius"/>
    </source>
</evidence>
<dbReference type="Proteomes" id="UP000642829">
    <property type="component" value="Unassembled WGS sequence"/>
</dbReference>
<feature type="transmembrane region" description="Helical" evidence="1">
    <location>
        <begin position="107"/>
        <end position="128"/>
    </location>
</feature>
<keyword evidence="1" id="KW-0812">Transmembrane</keyword>